<dbReference type="STRING" id="537013.CLOSTMETH_01906"/>
<evidence type="ECO:0000313" key="4">
    <source>
        <dbReference type="Proteomes" id="UP000003340"/>
    </source>
</evidence>
<dbReference type="InterPro" id="IPR053161">
    <property type="entry name" value="Ulvan_degrading_GH"/>
</dbReference>
<evidence type="ECO:0000256" key="2">
    <source>
        <dbReference type="SAM" id="SignalP"/>
    </source>
</evidence>
<accession>C0EDH9</accession>
<dbReference type="PROSITE" id="PS51257">
    <property type="entry name" value="PROKAR_LIPOPROTEIN"/>
    <property type="match status" value="1"/>
</dbReference>
<keyword evidence="1" id="KW-0812">Transmembrane</keyword>
<dbReference type="eggNOG" id="COG3250">
    <property type="taxonomic scope" value="Bacteria"/>
</dbReference>
<keyword evidence="4" id="KW-1185">Reference proteome</keyword>
<protein>
    <submittedName>
        <fullName evidence="3">Glycosyl hydrolase family 2, sugar binding domain protein</fullName>
    </submittedName>
</protein>
<dbReference type="Gene3D" id="2.60.120.260">
    <property type="entry name" value="Galactose-binding domain-like"/>
    <property type="match status" value="1"/>
</dbReference>
<dbReference type="Pfam" id="PF17132">
    <property type="entry name" value="Glyco_hydro_106"/>
    <property type="match status" value="2"/>
</dbReference>
<dbReference type="Gene3D" id="1.20.1270.90">
    <property type="entry name" value="AF1782-like"/>
    <property type="match status" value="3"/>
</dbReference>
<dbReference type="PANTHER" id="PTHR36848:SF2">
    <property type="entry name" value="SECRETED PROTEIN"/>
    <property type="match status" value="1"/>
</dbReference>
<evidence type="ECO:0000256" key="1">
    <source>
        <dbReference type="SAM" id="Phobius"/>
    </source>
</evidence>
<sequence length="1274" mass="140032">MKRAKRVFAAVLSAALLCSCLPFSRVAAEPQQADLSFAQQFASPQGTAKPYIRWWVTPGLMNEQETKREIRQMAEAGFGGIELVAIVSMAPFGSDGWNQCMKWALEEAAACGITLDFTIGQGWPVKTPAVSDPDDVRSEQGLFYKNVAFTATEEQMTYQTDLLPFPDEQFEADRSYELVAVTAAKQIDGKYDPESVLDITDSVIGLETSSDVSGASLSWTAPEKGDWTLFYLYRQGISAKSSTSPVIDHFSRQATEAVTGYWDSALMAGELASLYENNGGNIFCDSLELGQKDKDQSAFWSQNLLEEFELRRGYDLTPYLPAIFISGYYPYYSHQKETDAQPDFDFGSAGSQVREDFYKTLTELFTENHVSVIRDWANSHNMQLRYQVYGACMEVTEPSLATDIVETESWGHKDTLDMYRTQSGVVHMNGSGLYSTESAAVISLAWAQTWTGSHRAGNEKSGPYWSDDGSNYVYTDNGNEDAGLLYHYNRQLATGVNRIVLHGFSYKSSMMQSWPGDSFMSMGNFPNEWDDKTPMWEHIGQMTDYLSRVQYVMQKGQADVDLAVYRNYNYEGYQAFDWSLNEIEQAGYTYDFTSPALLNLDHAVVTEQDGRMVLAADGPSYKALILDQRNFTGEGGGTVASSMPVDTAEKILGFAQAGLPVVIVGEAPSLTGTFNGSQQGMLEQQQRLASVMQQLEQLPTVAVIESRQGITEALAQQKVAPDASKEEPSALLSFHRTDSDADYYYLYNSDLNTPVSQSISLKGEGRPYLLDPWSGEITPVAQYTKQDGRITLSVDLQPNSNLLVALAEDGWNANSPKHHITDTTADQAIFDGDSLALRATRAGEYTASFDNGLSTSVKVKEVPQPFTLDRWSMTLSSWSRGDTPLDTLKTELGPYELDELKPWNELEGLQDVAGVATYTATFDLAEGWDAGLGAEIDFGRVSDTMQLTVNGLTIPNIDQLSNHVDIGRYLQAGKNTVTVQVTSNLANVKSNYTQEFGLIGPVTVTPYRQVSLSVPQVDKGILEKVIDYAQQQADSSAFDQVIPDVQASFASALQQAKEVYRDGSAVQQTVDLAWQTLMTEIHKLGFVRGDKTSLRLLIETAEEFQANISRYTPATAAPFTEILNAANGVYDDENAMQSDVAAAENNLLQAMLNLRYQADKSILEGLLAEAAKIDRSLYTSESMQAFDTAKDLAEVVFDNPDATQPEVDDSAKALQQAIDGLQAVNLPSRETGVQSDSSLITGSGNVKTGDASVGIVFSLFALAGAGLFLGRRKK</sequence>
<evidence type="ECO:0000313" key="3">
    <source>
        <dbReference type="EMBL" id="EEG30465.1"/>
    </source>
</evidence>
<dbReference type="SUPFAM" id="SSF49785">
    <property type="entry name" value="Galactose-binding domain-like"/>
    <property type="match status" value="1"/>
</dbReference>
<proteinExistence type="predicted"/>
<dbReference type="EMBL" id="ACEC01000062">
    <property type="protein sequence ID" value="EEG30465.1"/>
    <property type="molecule type" value="Genomic_DNA"/>
</dbReference>
<keyword evidence="3" id="KW-0378">Hydrolase</keyword>
<keyword evidence="2" id="KW-0732">Signal</keyword>
<dbReference type="Proteomes" id="UP000003340">
    <property type="component" value="Unassembled WGS sequence"/>
</dbReference>
<dbReference type="Pfam" id="PF07554">
    <property type="entry name" value="FIVAR"/>
    <property type="match status" value="3"/>
</dbReference>
<reference evidence="3 4" key="2">
    <citation type="submission" date="2009-02" db="EMBL/GenBank/DDBJ databases">
        <title>Draft genome sequence of Clostridium methylpentosum (DSM 5476).</title>
        <authorList>
            <person name="Sudarsanam P."/>
            <person name="Ley R."/>
            <person name="Guruge J."/>
            <person name="Turnbaugh P.J."/>
            <person name="Mahowald M."/>
            <person name="Liep D."/>
            <person name="Gordon J."/>
        </authorList>
    </citation>
    <scope>NUCLEOTIDE SEQUENCE [LARGE SCALE GENOMIC DNA]</scope>
    <source>
        <strain evidence="3 4">DSM 5476</strain>
    </source>
</reference>
<keyword evidence="1" id="KW-0472">Membrane</keyword>
<feature type="chain" id="PRO_5002895662" evidence="2">
    <location>
        <begin position="28"/>
        <end position="1274"/>
    </location>
</feature>
<dbReference type="GO" id="GO:0016787">
    <property type="term" value="F:hydrolase activity"/>
    <property type="evidence" value="ECO:0007669"/>
    <property type="project" value="UniProtKB-KW"/>
</dbReference>
<dbReference type="InterPro" id="IPR008979">
    <property type="entry name" value="Galactose-bd-like_sf"/>
</dbReference>
<gene>
    <name evidence="3" type="ORF">CLOSTMETH_01906</name>
</gene>
<comment type="caution">
    <text evidence="3">The sequence shown here is derived from an EMBL/GenBank/DDBJ whole genome shotgun (WGS) entry which is preliminary data.</text>
</comment>
<reference evidence="3 4" key="1">
    <citation type="submission" date="2009-01" db="EMBL/GenBank/DDBJ databases">
        <authorList>
            <person name="Fulton L."/>
            <person name="Clifton S."/>
            <person name="Fulton B."/>
            <person name="Xu J."/>
            <person name="Minx P."/>
            <person name="Pepin K.H."/>
            <person name="Johnson M."/>
            <person name="Bhonagiri V."/>
            <person name="Nash W.E."/>
            <person name="Mardis E.R."/>
            <person name="Wilson R.K."/>
        </authorList>
    </citation>
    <scope>NUCLEOTIDE SEQUENCE [LARGE SCALE GENOMIC DNA]</scope>
    <source>
        <strain evidence="3 4">DSM 5476</strain>
    </source>
</reference>
<keyword evidence="1" id="KW-1133">Transmembrane helix</keyword>
<dbReference type="PANTHER" id="PTHR36848">
    <property type="entry name" value="DNA-BINDING PROTEIN (PUTATIVE SECRETED PROTEIN)-RELATED"/>
    <property type="match status" value="1"/>
</dbReference>
<dbReference type="eggNOG" id="COG1196">
    <property type="taxonomic scope" value="Bacteria"/>
</dbReference>
<organism evidence="3 4">
    <name type="scientific">[Clostridium] methylpentosum DSM 5476</name>
    <dbReference type="NCBI Taxonomy" id="537013"/>
    <lineage>
        <taxon>Bacteria</taxon>
        <taxon>Bacillati</taxon>
        <taxon>Bacillota</taxon>
        <taxon>Clostridia</taxon>
        <taxon>Eubacteriales</taxon>
        <taxon>Oscillospiraceae</taxon>
        <taxon>Oscillospiraceae incertae sedis</taxon>
    </lineage>
</organism>
<dbReference type="HOGENOM" id="CLU_003772_0_1_9"/>
<name>C0EDH9_9FIRM</name>
<dbReference type="AlphaFoldDB" id="C0EDH9"/>
<feature type="signal peptide" evidence="2">
    <location>
        <begin position="1"/>
        <end position="27"/>
    </location>
</feature>
<feature type="transmembrane region" description="Helical" evidence="1">
    <location>
        <begin position="1251"/>
        <end position="1270"/>
    </location>
</feature>